<evidence type="ECO:0000256" key="8">
    <source>
        <dbReference type="PROSITE-ProRule" id="PRU00703"/>
    </source>
</evidence>
<dbReference type="Pfam" id="PF00571">
    <property type="entry name" value="CBS"/>
    <property type="match status" value="2"/>
</dbReference>
<comment type="catalytic activity">
    <reaction evidence="7">
        <text>diphosphate + H2O = 2 phosphate + H(+)</text>
        <dbReference type="Rhea" id="RHEA:24576"/>
        <dbReference type="ChEBI" id="CHEBI:15377"/>
        <dbReference type="ChEBI" id="CHEBI:15378"/>
        <dbReference type="ChEBI" id="CHEBI:33019"/>
        <dbReference type="ChEBI" id="CHEBI:43474"/>
        <dbReference type="EC" id="3.6.1.1"/>
    </reaction>
</comment>
<dbReference type="NCBIfam" id="NF011443">
    <property type="entry name" value="PRK14869.1-5"/>
    <property type="match status" value="1"/>
</dbReference>
<dbReference type="NCBIfam" id="NF003877">
    <property type="entry name" value="PRK05427.1"/>
    <property type="match status" value="1"/>
</dbReference>
<dbReference type="PANTHER" id="PTHR12112:SF22">
    <property type="entry name" value="MANGANESE-DEPENDENT INORGANIC PYROPHOSPHATASE-RELATED"/>
    <property type="match status" value="1"/>
</dbReference>
<organism evidence="10 11">
    <name type="scientific">Clostridium frigidicarnis</name>
    <dbReference type="NCBI Taxonomy" id="84698"/>
    <lineage>
        <taxon>Bacteria</taxon>
        <taxon>Bacillati</taxon>
        <taxon>Bacillota</taxon>
        <taxon>Clostridia</taxon>
        <taxon>Eubacteriales</taxon>
        <taxon>Clostridiaceae</taxon>
        <taxon>Clostridium</taxon>
    </lineage>
</organism>
<dbReference type="EMBL" id="FOKI01000002">
    <property type="protein sequence ID" value="SFA75122.1"/>
    <property type="molecule type" value="Genomic_DNA"/>
</dbReference>
<evidence type="ECO:0000256" key="7">
    <source>
        <dbReference type="ARBA" id="ARBA00047820"/>
    </source>
</evidence>
<dbReference type="GO" id="GO:0005737">
    <property type="term" value="C:cytoplasm"/>
    <property type="evidence" value="ECO:0007669"/>
    <property type="project" value="InterPro"/>
</dbReference>
<proteinExistence type="predicted"/>
<dbReference type="InterPro" id="IPR010766">
    <property type="entry name" value="DRTGG"/>
</dbReference>
<dbReference type="Pfam" id="PF07085">
    <property type="entry name" value="DRTGG"/>
    <property type="match status" value="1"/>
</dbReference>
<feature type="domain" description="CBS" evidence="9">
    <location>
        <begin position="251"/>
        <end position="309"/>
    </location>
</feature>
<accession>A0A1I0VFQ9</accession>
<dbReference type="SMART" id="SM01131">
    <property type="entry name" value="DHHA2"/>
    <property type="match status" value="1"/>
</dbReference>
<keyword evidence="11" id="KW-1185">Reference proteome</keyword>
<dbReference type="GO" id="GO:0004427">
    <property type="term" value="F:inorganic diphosphate phosphatase activity"/>
    <property type="evidence" value="ECO:0007669"/>
    <property type="project" value="UniProtKB-EC"/>
</dbReference>
<evidence type="ECO:0000256" key="6">
    <source>
        <dbReference type="ARBA" id="ARBA00032535"/>
    </source>
</evidence>
<dbReference type="CDD" id="cd04597">
    <property type="entry name" value="CBS_pair_inorgPPase"/>
    <property type="match status" value="1"/>
</dbReference>
<dbReference type="InterPro" id="IPR046342">
    <property type="entry name" value="CBS_dom_sf"/>
</dbReference>
<name>A0A1I0VFQ9_9CLOT</name>
<dbReference type="SUPFAM" id="SSF75138">
    <property type="entry name" value="HprK N-terminal domain-like"/>
    <property type="match status" value="1"/>
</dbReference>
<evidence type="ECO:0000313" key="11">
    <source>
        <dbReference type="Proteomes" id="UP000198619"/>
    </source>
</evidence>
<dbReference type="InterPro" id="IPR004097">
    <property type="entry name" value="DHHA2"/>
</dbReference>
<keyword evidence="4" id="KW-0378">Hydrolase</keyword>
<feature type="domain" description="CBS" evidence="9">
    <location>
        <begin position="74"/>
        <end position="132"/>
    </location>
</feature>
<keyword evidence="5" id="KW-0464">Manganese</keyword>
<dbReference type="Pfam" id="PF02833">
    <property type="entry name" value="DHHA2"/>
    <property type="match status" value="1"/>
</dbReference>
<dbReference type="InterPro" id="IPR000644">
    <property type="entry name" value="CBS_dom"/>
</dbReference>
<evidence type="ECO:0000256" key="5">
    <source>
        <dbReference type="ARBA" id="ARBA00023211"/>
    </source>
</evidence>
<evidence type="ECO:0000256" key="3">
    <source>
        <dbReference type="ARBA" id="ARBA00022723"/>
    </source>
</evidence>
<dbReference type="InterPro" id="IPR038763">
    <property type="entry name" value="DHH_sf"/>
</dbReference>
<dbReference type="RefSeq" id="WP_090038102.1">
    <property type="nucleotide sequence ID" value="NZ_FOKI01000002.1"/>
</dbReference>
<dbReference type="STRING" id="84698.SAMN04488528_100241"/>
<gene>
    <name evidence="10" type="ORF">SAMN04488528_100241</name>
</gene>
<dbReference type="OrthoDB" id="9766150at2"/>
<dbReference type="Gene3D" id="3.10.310.20">
    <property type="entry name" value="DHHA2 domain"/>
    <property type="match status" value="1"/>
</dbReference>
<dbReference type="AlphaFoldDB" id="A0A1I0VFQ9"/>
<dbReference type="InterPro" id="IPR001667">
    <property type="entry name" value="DDH_dom"/>
</dbReference>
<dbReference type="GO" id="GO:0046872">
    <property type="term" value="F:metal ion binding"/>
    <property type="evidence" value="ECO:0007669"/>
    <property type="project" value="UniProtKB-KW"/>
</dbReference>
<protein>
    <recommendedName>
        <fullName evidence="2">inorganic diphosphatase</fullName>
        <ecNumber evidence="2">3.6.1.1</ecNumber>
    </recommendedName>
    <alternativeName>
        <fullName evidence="6">Pyrophosphate phospho-hydrolase</fullName>
    </alternativeName>
</protein>
<dbReference type="SUPFAM" id="SSF64182">
    <property type="entry name" value="DHH phosphoesterases"/>
    <property type="match status" value="1"/>
</dbReference>
<dbReference type="NCBIfam" id="NF011441">
    <property type="entry name" value="PRK14869.1-3"/>
    <property type="match status" value="1"/>
</dbReference>
<dbReference type="Pfam" id="PF01368">
    <property type="entry name" value="DHH"/>
    <property type="match status" value="1"/>
</dbReference>
<dbReference type="Gene3D" id="3.10.580.10">
    <property type="entry name" value="CBS-domain"/>
    <property type="match status" value="1"/>
</dbReference>
<sequence>MKNIIYVTGHKNPDSDSICAAIGYSELKNKLGHTGAMPVRLGDISKETRFILDYFGIEEPTFLETVKLQVADLAIDNISPIAQDISLKKAWSIMKKNNVKTLPIVDENECLMGIVSVSNLTSNYMDVWDNDILSKSNTSLENVIETLCGKAVCTASEVNLNGKIIVSAMQPESIKQIVEKGDIAICGDREDSQEMLIKSGISLLVITGNHPINEEIVALAKENNCSMISTPHDSFTTARLITQSIPVSYVMTTENLVYFSSDDFVDDIKDIMLETRYGSYPVVDSSNKVIGCISRYHLISKNKKKVILLDHNEKGQSVHGLDDAEILEIIDHHRLADIQTGNPIYFRNEPVGSTSTIVASMFFENGIRPSKKAAGALCSAIISDTLLFRSPTCTEVDKMIANRLSQIAKIDLEKFAKEMFKAGTSLDDRTAEQILHQDFKVFNINGMKIGVAQVNTMDLESFSSRKDEMLELMNDKVKRENFNLIAFMLTDILAEASLMYAAGPDKEVISRTYDKPLENDSVYLPGVLSRKKQVIPPITAAISK</sequence>
<keyword evidence="8" id="KW-0129">CBS domain</keyword>
<evidence type="ECO:0000313" key="10">
    <source>
        <dbReference type="EMBL" id="SFA75122.1"/>
    </source>
</evidence>
<dbReference type="SMART" id="SM00116">
    <property type="entry name" value="CBS"/>
    <property type="match status" value="2"/>
</dbReference>
<evidence type="ECO:0000256" key="2">
    <source>
        <dbReference type="ARBA" id="ARBA00012146"/>
    </source>
</evidence>
<reference evidence="10 11" key="1">
    <citation type="submission" date="2016-10" db="EMBL/GenBank/DDBJ databases">
        <authorList>
            <person name="de Groot N.N."/>
        </authorList>
    </citation>
    <scope>NUCLEOTIDE SEQUENCE [LARGE SCALE GENOMIC DNA]</scope>
    <source>
        <strain evidence="10 11">DSM 12271</strain>
    </source>
</reference>
<dbReference type="PROSITE" id="PS51371">
    <property type="entry name" value="CBS"/>
    <property type="match status" value="2"/>
</dbReference>
<evidence type="ECO:0000256" key="4">
    <source>
        <dbReference type="ARBA" id="ARBA00022801"/>
    </source>
</evidence>
<dbReference type="InterPro" id="IPR028979">
    <property type="entry name" value="Ser_kin/Pase_Hpr-like_N_sf"/>
</dbReference>
<dbReference type="InterPro" id="IPR038222">
    <property type="entry name" value="DHHA2_dom_sf"/>
</dbReference>
<dbReference type="Gene3D" id="3.40.1390.20">
    <property type="entry name" value="HprK N-terminal domain-like"/>
    <property type="match status" value="1"/>
</dbReference>
<keyword evidence="3" id="KW-0479">Metal-binding</keyword>
<comment type="cofactor">
    <cofactor evidence="1">
        <name>Mn(2+)</name>
        <dbReference type="ChEBI" id="CHEBI:29035"/>
    </cofactor>
</comment>
<dbReference type="EC" id="3.6.1.1" evidence="2"/>
<dbReference type="PANTHER" id="PTHR12112">
    <property type="entry name" value="BNIP - RELATED"/>
    <property type="match status" value="1"/>
</dbReference>
<dbReference type="SUPFAM" id="SSF54631">
    <property type="entry name" value="CBS-domain pair"/>
    <property type="match status" value="1"/>
</dbReference>
<dbReference type="Proteomes" id="UP000198619">
    <property type="component" value="Unassembled WGS sequence"/>
</dbReference>
<evidence type="ECO:0000259" key="9">
    <source>
        <dbReference type="PROSITE" id="PS51371"/>
    </source>
</evidence>
<evidence type="ECO:0000256" key="1">
    <source>
        <dbReference type="ARBA" id="ARBA00001936"/>
    </source>
</evidence>
<dbReference type="NCBIfam" id="NF011442">
    <property type="entry name" value="PRK14869.1-4"/>
    <property type="match status" value="1"/>
</dbReference>